<name>A0A6A5ZZG0_9PLEO</name>
<dbReference type="RefSeq" id="XP_033518105.1">
    <property type="nucleotide sequence ID" value="XM_033667027.1"/>
</dbReference>
<organism evidence="2 3">
    <name type="scientific">Dothidotthia symphoricarpi CBS 119687</name>
    <dbReference type="NCBI Taxonomy" id="1392245"/>
    <lineage>
        <taxon>Eukaryota</taxon>
        <taxon>Fungi</taxon>
        <taxon>Dikarya</taxon>
        <taxon>Ascomycota</taxon>
        <taxon>Pezizomycotina</taxon>
        <taxon>Dothideomycetes</taxon>
        <taxon>Pleosporomycetidae</taxon>
        <taxon>Pleosporales</taxon>
        <taxon>Dothidotthiaceae</taxon>
        <taxon>Dothidotthia</taxon>
    </lineage>
</organism>
<evidence type="ECO:0000313" key="3">
    <source>
        <dbReference type="Proteomes" id="UP000799771"/>
    </source>
</evidence>
<proteinExistence type="predicted"/>
<accession>A0A6A5ZZG0</accession>
<sequence length="521" mass="56575">MAHPRSLFACILNIGRCCQCGRCCVPVTNLRHALRDVAVRFMRCEDVGKAGSYSSRRLLKPRCRNADTRVMRHYRHATTCLFAVRRAAHPPTVSVPSGANRLCTVALARLAARQACLCRAQRASPAPGASPHNNATTAPPYRTSRCHRYALSTPAVSAVLTSPALDTIRSHPTSYASLSATHPADGSLATALSPAVTHTRSHAHTHTHTHKMTSRSTRKPATPINYNDDREMPVDNVLEEAATRRLGLWRVVKILLERDCPGAKKEYIVQFKDIDSSTGELYKPERVSSVGDDLLDAWRGGEGQRVVGTDMSKGEILHKRQKRSSSDAGVTETPRRSTRRHQKMEQSPADVPCAVVPTIDITTSITSGAFRLQMQQHFAPAFHTPANTAGKVEVAVQLPAHVVFVSSSPLGQLRQLAHNHIDNHFSAPHNLGAKLRNAMELKGDLIKVVRMTATAPAIIAAYTEAAKLVPGVDDIVDTIEIEHGITTTSRFLAVGEDVDAFIENDSAPGISIAGAFSSPEP</sequence>
<feature type="region of interest" description="Disordered" evidence="1">
    <location>
        <begin position="313"/>
        <end position="350"/>
    </location>
</feature>
<feature type="region of interest" description="Disordered" evidence="1">
    <location>
        <begin position="201"/>
        <end position="228"/>
    </location>
</feature>
<dbReference type="Proteomes" id="UP000799771">
    <property type="component" value="Unassembled WGS sequence"/>
</dbReference>
<reference evidence="2" key="1">
    <citation type="journal article" date="2020" name="Stud. Mycol.">
        <title>101 Dothideomycetes genomes: a test case for predicting lifestyles and emergence of pathogens.</title>
        <authorList>
            <person name="Haridas S."/>
            <person name="Albert R."/>
            <person name="Binder M."/>
            <person name="Bloem J."/>
            <person name="Labutti K."/>
            <person name="Salamov A."/>
            <person name="Andreopoulos B."/>
            <person name="Baker S."/>
            <person name="Barry K."/>
            <person name="Bills G."/>
            <person name="Bluhm B."/>
            <person name="Cannon C."/>
            <person name="Castanera R."/>
            <person name="Culley D."/>
            <person name="Daum C."/>
            <person name="Ezra D."/>
            <person name="Gonzalez J."/>
            <person name="Henrissat B."/>
            <person name="Kuo A."/>
            <person name="Liang C."/>
            <person name="Lipzen A."/>
            <person name="Lutzoni F."/>
            <person name="Magnuson J."/>
            <person name="Mondo S."/>
            <person name="Nolan M."/>
            <person name="Ohm R."/>
            <person name="Pangilinan J."/>
            <person name="Park H.-J."/>
            <person name="Ramirez L."/>
            <person name="Alfaro M."/>
            <person name="Sun H."/>
            <person name="Tritt A."/>
            <person name="Yoshinaga Y."/>
            <person name="Zwiers L.-H."/>
            <person name="Turgeon B."/>
            <person name="Goodwin S."/>
            <person name="Spatafora J."/>
            <person name="Crous P."/>
            <person name="Grigoriev I."/>
        </authorList>
    </citation>
    <scope>NUCLEOTIDE SEQUENCE</scope>
    <source>
        <strain evidence="2">CBS 119687</strain>
    </source>
</reference>
<evidence type="ECO:0000256" key="1">
    <source>
        <dbReference type="SAM" id="MobiDB-lite"/>
    </source>
</evidence>
<evidence type="ECO:0000313" key="2">
    <source>
        <dbReference type="EMBL" id="KAF2123711.1"/>
    </source>
</evidence>
<protein>
    <submittedName>
        <fullName evidence="2">Uncharacterized protein</fullName>
    </submittedName>
</protein>
<dbReference type="EMBL" id="ML977523">
    <property type="protein sequence ID" value="KAF2123711.1"/>
    <property type="molecule type" value="Genomic_DNA"/>
</dbReference>
<gene>
    <name evidence="2" type="ORF">P153DRAFT_361836</name>
</gene>
<keyword evidence="3" id="KW-1185">Reference proteome</keyword>
<dbReference type="GeneID" id="54407459"/>
<dbReference type="AlphaFoldDB" id="A0A6A5ZZG0"/>
<feature type="compositionally biased region" description="Basic residues" evidence="1">
    <location>
        <begin position="201"/>
        <end position="218"/>
    </location>
</feature>